<dbReference type="Gene3D" id="3.30.2410.10">
    <property type="entry name" value="Hect, E3 ligase catalytic domain"/>
    <property type="match status" value="1"/>
</dbReference>
<evidence type="ECO:0000256" key="4">
    <source>
        <dbReference type="ARBA" id="ARBA00022679"/>
    </source>
</evidence>
<dbReference type="Pfam" id="PF00632">
    <property type="entry name" value="HECT"/>
    <property type="match status" value="1"/>
</dbReference>
<comment type="pathway">
    <text evidence="2">Protein modification; protein ubiquitination.</text>
</comment>
<dbReference type="EMBL" id="KZ452013">
    <property type="protein sequence ID" value="PKA51342.1"/>
    <property type="molecule type" value="Genomic_DNA"/>
</dbReference>
<evidence type="ECO:0000259" key="8">
    <source>
        <dbReference type="PROSITE" id="PS50237"/>
    </source>
</evidence>
<evidence type="ECO:0000256" key="6">
    <source>
        <dbReference type="PROSITE-ProRule" id="PRU00104"/>
    </source>
</evidence>
<proteinExistence type="predicted"/>
<dbReference type="SUPFAM" id="SSF54236">
    <property type="entry name" value="Ubiquitin-like"/>
    <property type="match status" value="1"/>
</dbReference>
<gene>
    <name evidence="9" type="primary">UPL5</name>
    <name evidence="9" type="ORF">AXF42_Ash002706</name>
</gene>
<evidence type="ECO:0000256" key="3">
    <source>
        <dbReference type="ARBA" id="ARBA00012485"/>
    </source>
</evidence>
<feature type="domain" description="HECT" evidence="8">
    <location>
        <begin position="525"/>
        <end position="863"/>
    </location>
</feature>
<dbReference type="AlphaFoldDB" id="A0A2I0A722"/>
<dbReference type="InterPro" id="IPR035983">
    <property type="entry name" value="Hect_E3_ubiquitin_ligase"/>
</dbReference>
<dbReference type="FunFam" id="3.30.2410.10:FF:000020">
    <property type="entry name" value="E3 ubiquitin-protein ligase UPL5"/>
    <property type="match status" value="1"/>
</dbReference>
<dbReference type="Gene3D" id="3.10.20.90">
    <property type="entry name" value="Phosphatidylinositol 3-kinase Catalytic Subunit, Chain A, domain 1"/>
    <property type="match status" value="1"/>
</dbReference>
<dbReference type="Pfam" id="PF00240">
    <property type="entry name" value="ubiquitin"/>
    <property type="match status" value="1"/>
</dbReference>
<dbReference type="PANTHER" id="PTHR11254:SF424">
    <property type="entry name" value="E3 UBIQUITIN-PROTEIN LIGASE UPL5"/>
    <property type="match status" value="1"/>
</dbReference>
<evidence type="ECO:0000256" key="2">
    <source>
        <dbReference type="ARBA" id="ARBA00004906"/>
    </source>
</evidence>
<comment type="catalytic activity">
    <reaction evidence="1">
        <text>S-ubiquitinyl-[E2 ubiquitin-conjugating enzyme]-L-cysteine + [acceptor protein]-L-lysine = [E2 ubiquitin-conjugating enzyme]-L-cysteine + N(6)-ubiquitinyl-[acceptor protein]-L-lysine.</text>
        <dbReference type="EC" id="2.3.2.26"/>
    </reaction>
</comment>
<dbReference type="PANTHER" id="PTHR11254">
    <property type="entry name" value="HECT DOMAIN UBIQUITIN-PROTEIN LIGASE"/>
    <property type="match status" value="1"/>
</dbReference>
<dbReference type="InterPro" id="IPR000569">
    <property type="entry name" value="HECT_dom"/>
</dbReference>
<dbReference type="SUPFAM" id="SSF56204">
    <property type="entry name" value="Hect, E3 ligase catalytic domain"/>
    <property type="match status" value="1"/>
</dbReference>
<keyword evidence="10" id="KW-1185">Reference proteome</keyword>
<dbReference type="GO" id="GO:0006511">
    <property type="term" value="P:ubiquitin-dependent protein catabolic process"/>
    <property type="evidence" value="ECO:0007669"/>
    <property type="project" value="TreeGrafter"/>
</dbReference>
<accession>A0A2I0A722</accession>
<feature type="active site" description="Glycyl thioester intermediate" evidence="6">
    <location>
        <position position="831"/>
    </location>
</feature>
<dbReference type="GO" id="GO:0061630">
    <property type="term" value="F:ubiquitin protein ligase activity"/>
    <property type="evidence" value="ECO:0007669"/>
    <property type="project" value="UniProtKB-EC"/>
</dbReference>
<dbReference type="PRINTS" id="PR00348">
    <property type="entry name" value="UBIQUITIN"/>
</dbReference>
<dbReference type="InterPro" id="IPR000626">
    <property type="entry name" value="Ubiquitin-like_dom"/>
</dbReference>
<name>A0A2I0A722_9ASPA</name>
<dbReference type="InterPro" id="IPR029071">
    <property type="entry name" value="Ubiquitin-like_domsf"/>
</dbReference>
<dbReference type="PROSITE" id="PS50053">
    <property type="entry name" value="UBIQUITIN_2"/>
    <property type="match status" value="1"/>
</dbReference>
<dbReference type="SMART" id="SM00213">
    <property type="entry name" value="UBQ"/>
    <property type="match status" value="1"/>
</dbReference>
<dbReference type="InterPro" id="IPR050409">
    <property type="entry name" value="E3_ubiq-protein_ligase"/>
</dbReference>
<keyword evidence="4" id="KW-0808">Transferase</keyword>
<dbReference type="SMART" id="SM00119">
    <property type="entry name" value="HECTc"/>
    <property type="match status" value="1"/>
</dbReference>
<protein>
    <recommendedName>
        <fullName evidence="3">HECT-type E3 ubiquitin transferase</fullName>
        <ecNumber evidence="3">2.3.2.26</ecNumber>
    </recommendedName>
</protein>
<dbReference type="OrthoDB" id="8068875at2759"/>
<sequence length="865" mass="99425">MPHCAAVPDQIDTDYHRFRLPYKRKLDEYAPVDSTQSCKIKRMPGVDEDSFRGDIVSSSFSPSSSSSIFSSSSSTTLHFFVRTSSKTLVLHARPDETVENLIARVGAITGLPSRELRIIYGGRQLLEGQTLAECAIENDVTLQLLGRLRSTKFPQSWWVISDMLSEIHCCISLQPNPFCRKRKDGVAYSIDALVEKFIAITPRKEEDTVDHLQVFIMAGAHIALVKLYMSPSDLNREIAEKAIRKFLSSDCPSFLKSIQRQYSPIVLEFCKLLACTVGRKDRLYLACRSTLGYLLQSQDRTFFLDSKSKNLIPQLFPFVAELAEAVIAGLSSDTMDVGSTSISDFSNFLKALRLAIQDWLGGQKSIPKLMFKEPNILCEEWISSLYEIFIKLLNEVDKNLDTIDKLIVQNPTSQVQSLWNRWSKTLTILRECHKFAKIYEDTTELLHCVLFARKVPLNALIKLARRNEEYCWLLKLKDLTDYEAKRKLIMMLFPDRSDNFEVMHEMLIDRSQVLAESFEYIGQVDAEELHGGLYLEFKNEEATGPGVLREWFCLLCRAITSAQNVLFLPCPNDRRRFFPNPASVVEPLHLKYFNFVGRFIALCLMHKVQVGITFDRVFFLQLAGKTITLEDIQDADPCLYMSCKKILEMDDEVLDSDALGLTFVREFEEMGGRKSIELLPGGMEISVNSSNRKEYVRLLIKSSFVASIAEQIHHFSLGFGDMFSNRKHLKLFFQSLDLEDFNRMIGGSDKLINVKEWKGHTKYDGYNKNDCQISWFWKIVEDMEEEQKRNLLHFWTSVRYLPVEGFRSLGTKLSIYKASKSPKRLPTSQTCFYRLCLPQYSSFSIMREKLQFITQEHVSCTFGNW</sequence>
<dbReference type="STRING" id="1088818.A0A2I0A722"/>
<evidence type="ECO:0000313" key="9">
    <source>
        <dbReference type="EMBL" id="PKA51342.1"/>
    </source>
</evidence>
<dbReference type="GO" id="GO:0000209">
    <property type="term" value="P:protein polyubiquitination"/>
    <property type="evidence" value="ECO:0007669"/>
    <property type="project" value="TreeGrafter"/>
</dbReference>
<evidence type="ECO:0000256" key="5">
    <source>
        <dbReference type="ARBA" id="ARBA00022786"/>
    </source>
</evidence>
<dbReference type="CDD" id="cd00078">
    <property type="entry name" value="HECTc"/>
    <property type="match status" value="1"/>
</dbReference>
<dbReference type="InterPro" id="IPR019956">
    <property type="entry name" value="Ubiquitin_dom"/>
</dbReference>
<evidence type="ECO:0000313" key="10">
    <source>
        <dbReference type="Proteomes" id="UP000236161"/>
    </source>
</evidence>
<dbReference type="Proteomes" id="UP000236161">
    <property type="component" value="Unassembled WGS sequence"/>
</dbReference>
<feature type="domain" description="Ubiquitin-like" evidence="7">
    <location>
        <begin position="77"/>
        <end position="151"/>
    </location>
</feature>
<dbReference type="Gene3D" id="3.30.2160.10">
    <property type="entry name" value="Hect, E3 ligase catalytic domain"/>
    <property type="match status" value="1"/>
</dbReference>
<dbReference type="Gene3D" id="3.90.1750.10">
    <property type="entry name" value="Hect, E3 ligase catalytic domains"/>
    <property type="match status" value="1"/>
</dbReference>
<keyword evidence="5 6" id="KW-0833">Ubl conjugation pathway</keyword>
<evidence type="ECO:0000259" key="7">
    <source>
        <dbReference type="PROSITE" id="PS50053"/>
    </source>
</evidence>
<evidence type="ECO:0000256" key="1">
    <source>
        <dbReference type="ARBA" id="ARBA00000885"/>
    </source>
</evidence>
<dbReference type="GO" id="GO:0005737">
    <property type="term" value="C:cytoplasm"/>
    <property type="evidence" value="ECO:0007669"/>
    <property type="project" value="TreeGrafter"/>
</dbReference>
<organism evidence="9 10">
    <name type="scientific">Apostasia shenzhenica</name>
    <dbReference type="NCBI Taxonomy" id="1088818"/>
    <lineage>
        <taxon>Eukaryota</taxon>
        <taxon>Viridiplantae</taxon>
        <taxon>Streptophyta</taxon>
        <taxon>Embryophyta</taxon>
        <taxon>Tracheophyta</taxon>
        <taxon>Spermatophyta</taxon>
        <taxon>Magnoliopsida</taxon>
        <taxon>Liliopsida</taxon>
        <taxon>Asparagales</taxon>
        <taxon>Orchidaceae</taxon>
        <taxon>Apostasioideae</taxon>
        <taxon>Apostasia</taxon>
    </lineage>
</organism>
<dbReference type="PROSITE" id="PS50237">
    <property type="entry name" value="HECT"/>
    <property type="match status" value="1"/>
</dbReference>
<dbReference type="EC" id="2.3.2.26" evidence="3"/>
<reference evidence="9 10" key="1">
    <citation type="journal article" date="2017" name="Nature">
        <title>The Apostasia genome and the evolution of orchids.</title>
        <authorList>
            <person name="Zhang G.Q."/>
            <person name="Liu K.W."/>
            <person name="Li Z."/>
            <person name="Lohaus R."/>
            <person name="Hsiao Y.Y."/>
            <person name="Niu S.C."/>
            <person name="Wang J.Y."/>
            <person name="Lin Y.C."/>
            <person name="Xu Q."/>
            <person name="Chen L.J."/>
            <person name="Yoshida K."/>
            <person name="Fujiwara S."/>
            <person name="Wang Z.W."/>
            <person name="Zhang Y.Q."/>
            <person name="Mitsuda N."/>
            <person name="Wang M."/>
            <person name="Liu G.H."/>
            <person name="Pecoraro L."/>
            <person name="Huang H.X."/>
            <person name="Xiao X.J."/>
            <person name="Lin M."/>
            <person name="Wu X.Y."/>
            <person name="Wu W.L."/>
            <person name="Chen Y.Y."/>
            <person name="Chang S.B."/>
            <person name="Sakamoto S."/>
            <person name="Ohme-Takagi M."/>
            <person name="Yagi M."/>
            <person name="Zeng S.J."/>
            <person name="Shen C.Y."/>
            <person name="Yeh C.M."/>
            <person name="Luo Y.B."/>
            <person name="Tsai W.C."/>
            <person name="Van de Peer Y."/>
            <person name="Liu Z.J."/>
        </authorList>
    </citation>
    <scope>NUCLEOTIDE SEQUENCE [LARGE SCALE GENOMIC DNA]</scope>
    <source>
        <strain evidence="10">cv. Shenzhen</strain>
        <tissue evidence="9">Stem</tissue>
    </source>
</reference>